<evidence type="ECO:0000259" key="6">
    <source>
        <dbReference type="PROSITE" id="PS51898"/>
    </source>
</evidence>
<dbReference type="Gene3D" id="1.10.443.10">
    <property type="entry name" value="Intergrase catalytic core"/>
    <property type="match status" value="1"/>
</dbReference>
<dbReference type="GO" id="GO:0015074">
    <property type="term" value="P:DNA integration"/>
    <property type="evidence" value="ECO:0007669"/>
    <property type="project" value="UniProtKB-KW"/>
</dbReference>
<evidence type="ECO:0000256" key="4">
    <source>
        <dbReference type="ARBA" id="ARBA00023172"/>
    </source>
</evidence>
<dbReference type="PANTHER" id="PTHR30349">
    <property type="entry name" value="PHAGE INTEGRASE-RELATED"/>
    <property type="match status" value="1"/>
</dbReference>
<dbReference type="GO" id="GO:0006310">
    <property type="term" value="P:DNA recombination"/>
    <property type="evidence" value="ECO:0007669"/>
    <property type="project" value="UniProtKB-KW"/>
</dbReference>
<dbReference type="EMBL" id="QOKV01000028">
    <property type="protein sequence ID" value="KAA0678344.1"/>
    <property type="molecule type" value="Genomic_DNA"/>
</dbReference>
<dbReference type="PROSITE" id="PS51900">
    <property type="entry name" value="CB"/>
    <property type="match status" value="1"/>
</dbReference>
<dbReference type="Proteomes" id="UP000476837">
    <property type="component" value="Unassembled WGS sequence"/>
</dbReference>
<dbReference type="InterPro" id="IPR002104">
    <property type="entry name" value="Integrase_catalytic"/>
</dbReference>
<evidence type="ECO:0000259" key="7">
    <source>
        <dbReference type="PROSITE" id="PS51900"/>
    </source>
</evidence>
<dbReference type="InterPro" id="IPR010998">
    <property type="entry name" value="Integrase_recombinase_N"/>
</dbReference>
<dbReference type="InterPro" id="IPR011010">
    <property type="entry name" value="DNA_brk_join_enz"/>
</dbReference>
<feature type="domain" description="Core-binding (CB)" evidence="7">
    <location>
        <begin position="10"/>
        <end position="95"/>
    </location>
</feature>
<comment type="similarity">
    <text evidence="1">Belongs to the 'phage' integrase family.</text>
</comment>
<dbReference type="RefSeq" id="WP_149167753.1">
    <property type="nucleotide sequence ID" value="NZ_QOKV01000028.1"/>
</dbReference>
<dbReference type="AlphaFoldDB" id="A0A6L3ASX6"/>
<comment type="caution">
    <text evidence="8">The sequence shown here is derived from an EMBL/GenBank/DDBJ whole genome shotgun (WGS) entry which is preliminary data.</text>
</comment>
<dbReference type="Gene3D" id="1.10.150.130">
    <property type="match status" value="1"/>
</dbReference>
<dbReference type="PROSITE" id="PS51898">
    <property type="entry name" value="TYR_RECOMBINASE"/>
    <property type="match status" value="1"/>
</dbReference>
<dbReference type="SUPFAM" id="SSF56349">
    <property type="entry name" value="DNA breaking-rejoining enzymes"/>
    <property type="match status" value="1"/>
</dbReference>
<dbReference type="InterPro" id="IPR050090">
    <property type="entry name" value="Tyrosine_recombinase_XerCD"/>
</dbReference>
<organism evidence="8 9">
    <name type="scientific">Azospirillum brasilense</name>
    <dbReference type="NCBI Taxonomy" id="192"/>
    <lineage>
        <taxon>Bacteria</taxon>
        <taxon>Pseudomonadati</taxon>
        <taxon>Pseudomonadota</taxon>
        <taxon>Alphaproteobacteria</taxon>
        <taxon>Rhodospirillales</taxon>
        <taxon>Azospirillaceae</taxon>
        <taxon>Azospirillum</taxon>
    </lineage>
</organism>
<evidence type="ECO:0000256" key="3">
    <source>
        <dbReference type="ARBA" id="ARBA00023125"/>
    </source>
</evidence>
<gene>
    <name evidence="8" type="ORF">DS837_28005</name>
</gene>
<dbReference type="Pfam" id="PF02899">
    <property type="entry name" value="Phage_int_SAM_1"/>
    <property type="match status" value="1"/>
</dbReference>
<accession>A0A6L3ASX6</accession>
<protein>
    <submittedName>
        <fullName evidence="8">Integrase</fullName>
    </submittedName>
</protein>
<evidence type="ECO:0000313" key="8">
    <source>
        <dbReference type="EMBL" id="KAA0678344.1"/>
    </source>
</evidence>
<name>A0A6L3ASX6_AZOBR</name>
<proteinExistence type="inferred from homology"/>
<evidence type="ECO:0000256" key="5">
    <source>
        <dbReference type="PROSITE-ProRule" id="PRU01248"/>
    </source>
</evidence>
<keyword evidence="3 5" id="KW-0238">DNA-binding</keyword>
<reference evidence="8 9" key="1">
    <citation type="submission" date="2018-07" db="EMBL/GenBank/DDBJ databases">
        <title>Genome sequence of Roseomonas fauriae ATCC 49958.</title>
        <authorList>
            <person name="Sant'Anna F.H."/>
            <person name="Baldani J.I."/>
            <person name="Zilli J.E."/>
            <person name="Reis V.M."/>
            <person name="Hartmann A."/>
            <person name="Cruz L."/>
            <person name="de Souza E.M."/>
            <person name="de Oliveira Pedrosa F."/>
            <person name="Passaglia L.M.P."/>
        </authorList>
    </citation>
    <scope>NUCLEOTIDE SEQUENCE [LARGE SCALE GENOMIC DNA]</scope>
    <source>
        <strain evidence="8 9">ATCC 49958</strain>
    </source>
</reference>
<evidence type="ECO:0000256" key="1">
    <source>
        <dbReference type="ARBA" id="ARBA00008857"/>
    </source>
</evidence>
<dbReference type="InterPro" id="IPR004107">
    <property type="entry name" value="Integrase_SAM-like_N"/>
</dbReference>
<dbReference type="PANTHER" id="PTHR30349:SF41">
    <property type="entry name" value="INTEGRASE_RECOMBINASE PROTEIN MJ0367-RELATED"/>
    <property type="match status" value="1"/>
</dbReference>
<dbReference type="GO" id="GO:0003677">
    <property type="term" value="F:DNA binding"/>
    <property type="evidence" value="ECO:0007669"/>
    <property type="project" value="UniProtKB-UniRule"/>
</dbReference>
<evidence type="ECO:0000313" key="9">
    <source>
        <dbReference type="Proteomes" id="UP000476837"/>
    </source>
</evidence>
<dbReference type="InterPro" id="IPR013762">
    <property type="entry name" value="Integrase-like_cat_sf"/>
</dbReference>
<keyword evidence="2" id="KW-0229">DNA integration</keyword>
<dbReference type="Pfam" id="PF00589">
    <property type="entry name" value="Phage_integrase"/>
    <property type="match status" value="1"/>
</dbReference>
<feature type="domain" description="Tyr recombinase" evidence="6">
    <location>
        <begin position="117"/>
        <end position="317"/>
    </location>
</feature>
<sequence>MPRAIGWPFMNVARACVDFLAHCRVAKNLSAHSLRAYGIDLKEFERFVSPESDIAAIDRQQLRRYLSHLFETRRLKETSVKRRMACLKVMFRWLELDEAIPISPFHRLDVRIRLPKRLPRNLTEDEVRRLRRTALERVGLSGRITEAKALRVAKRTDPNAFTALVVLEVLLCTGLRVGELVSISVADIDLIERVITIMGKGSRQRRVFLPDDETAALVSAYHAATAARRGAHDGFVVTASGVPGTTQFVRSLLRETAQEAGISRRITPHMLRHTAATRLLENGLDIRLVQRLLGHQSISTTEIYTAVTDTSLKAAIGRAAARMKGDG</sequence>
<evidence type="ECO:0000256" key="2">
    <source>
        <dbReference type="ARBA" id="ARBA00022908"/>
    </source>
</evidence>
<keyword evidence="4" id="KW-0233">DNA recombination</keyword>
<dbReference type="InterPro" id="IPR044068">
    <property type="entry name" value="CB"/>
</dbReference>